<keyword evidence="2" id="KW-0503">Monooxygenase</keyword>
<evidence type="ECO:0000313" key="2">
    <source>
        <dbReference type="EMBL" id="RDU97777.1"/>
    </source>
</evidence>
<evidence type="ECO:0000259" key="1">
    <source>
        <dbReference type="PROSITE" id="PS51725"/>
    </source>
</evidence>
<name>A0A3D8JXF0_9BURK</name>
<dbReference type="InterPro" id="IPR011008">
    <property type="entry name" value="Dimeric_a/b-barrel"/>
</dbReference>
<sequence length="95" mass="10434">MSVSLVVLIDVQPGKADQQLEAFRKLAPLVRAETGCIEYRLHRVQGSDTQFVLTEQWESDEALAAHDIAPHMVEASETNKAFRAGPSTALQLMAV</sequence>
<reference evidence="2 3" key="1">
    <citation type="submission" date="2018-08" db="EMBL/GenBank/DDBJ databases">
        <title>Paraburkholderia sp. DHOM06 isolated from forest soil.</title>
        <authorList>
            <person name="Gao Z.-H."/>
            <person name="Qiu L.-H."/>
        </authorList>
    </citation>
    <scope>NUCLEOTIDE SEQUENCE [LARGE SCALE GENOMIC DNA]</scope>
    <source>
        <strain evidence="2 3">DHOM06</strain>
    </source>
</reference>
<dbReference type="PANTHER" id="PTHR33336:SF15">
    <property type="entry name" value="ABM DOMAIN-CONTAINING PROTEIN"/>
    <property type="match status" value="1"/>
</dbReference>
<dbReference type="Gene3D" id="3.30.70.100">
    <property type="match status" value="1"/>
</dbReference>
<dbReference type="PANTHER" id="PTHR33336">
    <property type="entry name" value="QUINOL MONOOXYGENASE YGIN-RELATED"/>
    <property type="match status" value="1"/>
</dbReference>
<dbReference type="GO" id="GO:0004497">
    <property type="term" value="F:monooxygenase activity"/>
    <property type="evidence" value="ECO:0007669"/>
    <property type="project" value="UniProtKB-KW"/>
</dbReference>
<proteinExistence type="predicted"/>
<dbReference type="PROSITE" id="PS51725">
    <property type="entry name" value="ABM"/>
    <property type="match status" value="1"/>
</dbReference>
<dbReference type="EMBL" id="QRGA01000009">
    <property type="protein sequence ID" value="RDU97777.1"/>
    <property type="molecule type" value="Genomic_DNA"/>
</dbReference>
<keyword evidence="2" id="KW-0560">Oxidoreductase</keyword>
<dbReference type="AlphaFoldDB" id="A0A3D8JXF0"/>
<keyword evidence="3" id="KW-1185">Reference proteome</keyword>
<gene>
    <name evidence="2" type="ORF">DWV00_18155</name>
</gene>
<organism evidence="2 3">
    <name type="scientific">Trinickia dinghuensis</name>
    <dbReference type="NCBI Taxonomy" id="2291023"/>
    <lineage>
        <taxon>Bacteria</taxon>
        <taxon>Pseudomonadati</taxon>
        <taxon>Pseudomonadota</taxon>
        <taxon>Betaproteobacteria</taxon>
        <taxon>Burkholderiales</taxon>
        <taxon>Burkholderiaceae</taxon>
        <taxon>Trinickia</taxon>
    </lineage>
</organism>
<feature type="domain" description="ABM" evidence="1">
    <location>
        <begin position="3"/>
        <end position="92"/>
    </location>
</feature>
<dbReference type="OrthoDB" id="9812192at2"/>
<dbReference type="SUPFAM" id="SSF54909">
    <property type="entry name" value="Dimeric alpha+beta barrel"/>
    <property type="match status" value="1"/>
</dbReference>
<dbReference type="Pfam" id="PF03992">
    <property type="entry name" value="ABM"/>
    <property type="match status" value="1"/>
</dbReference>
<protein>
    <submittedName>
        <fullName evidence="2">Antibiotic biosynthesis monooxygenase</fullName>
    </submittedName>
</protein>
<dbReference type="InterPro" id="IPR050744">
    <property type="entry name" value="AI-2_Isomerase_LsrG"/>
</dbReference>
<comment type="caution">
    <text evidence="2">The sequence shown here is derived from an EMBL/GenBank/DDBJ whole genome shotgun (WGS) entry which is preliminary data.</text>
</comment>
<accession>A0A3D8JXF0</accession>
<dbReference type="Proteomes" id="UP000256838">
    <property type="component" value="Unassembled WGS sequence"/>
</dbReference>
<evidence type="ECO:0000313" key="3">
    <source>
        <dbReference type="Proteomes" id="UP000256838"/>
    </source>
</evidence>
<dbReference type="RefSeq" id="WP_115534969.1">
    <property type="nucleotide sequence ID" value="NZ_QRGA01000009.1"/>
</dbReference>
<dbReference type="InterPro" id="IPR007138">
    <property type="entry name" value="ABM_dom"/>
</dbReference>